<feature type="compositionally biased region" description="Basic and acidic residues" evidence="1">
    <location>
        <begin position="14"/>
        <end position="34"/>
    </location>
</feature>
<accession>A0AAU1LLM2</accession>
<reference evidence="2" key="1">
    <citation type="submission" date="2022-10" db="EMBL/GenBank/DDBJ databases">
        <title>The complete genomes of actinobacterial strains from the NBC collection.</title>
        <authorList>
            <person name="Joergensen T.S."/>
            <person name="Alvarez Arevalo M."/>
            <person name="Sterndorff E.B."/>
            <person name="Faurdal D."/>
            <person name="Vuksanovic O."/>
            <person name="Mourched A.-S."/>
            <person name="Charusanti P."/>
            <person name="Shaw S."/>
            <person name="Blin K."/>
            <person name="Weber T."/>
        </authorList>
    </citation>
    <scope>NUCLEOTIDE SEQUENCE</scope>
    <source>
        <strain evidence="2">NBC_00148</strain>
    </source>
</reference>
<organism evidence="2">
    <name type="scientific">Streptomyces sp. NBC_00148</name>
    <dbReference type="NCBI Taxonomy" id="2903626"/>
    <lineage>
        <taxon>Bacteria</taxon>
        <taxon>Bacillati</taxon>
        <taxon>Actinomycetota</taxon>
        <taxon>Actinomycetes</taxon>
        <taxon>Kitasatosporales</taxon>
        <taxon>Streptomycetaceae</taxon>
        <taxon>Streptomyces</taxon>
    </lineage>
</organism>
<dbReference type="EMBL" id="CP108169">
    <property type="protein sequence ID" value="WTQ72096.1"/>
    <property type="molecule type" value="Genomic_DNA"/>
</dbReference>
<name>A0AAU1LLM2_9ACTN</name>
<gene>
    <name evidence="2" type="ORF">OG222_02935</name>
</gene>
<feature type="region of interest" description="Disordered" evidence="1">
    <location>
        <begin position="1"/>
        <end position="43"/>
    </location>
</feature>
<evidence type="ECO:0008006" key="3">
    <source>
        <dbReference type="Google" id="ProtNLM"/>
    </source>
</evidence>
<evidence type="ECO:0000256" key="1">
    <source>
        <dbReference type="SAM" id="MobiDB-lite"/>
    </source>
</evidence>
<proteinExistence type="predicted"/>
<protein>
    <recommendedName>
        <fullName evidence="3">CsbD family protein</fullName>
    </recommendedName>
</protein>
<sequence>MGKMVSALQQLRGRKMEADGKALQDQRLRDEGRRLQAQGRGQR</sequence>
<evidence type="ECO:0000313" key="2">
    <source>
        <dbReference type="EMBL" id="WTQ72096.1"/>
    </source>
</evidence>
<dbReference type="AlphaFoldDB" id="A0AAU1LLM2"/>